<feature type="compositionally biased region" description="Pro residues" evidence="1">
    <location>
        <begin position="965"/>
        <end position="977"/>
    </location>
</feature>
<name>A0A1C5GXU7_9ACTN</name>
<evidence type="ECO:0000313" key="2">
    <source>
        <dbReference type="EMBL" id="SCG38533.1"/>
    </source>
</evidence>
<feature type="compositionally biased region" description="Low complexity" evidence="1">
    <location>
        <begin position="683"/>
        <end position="696"/>
    </location>
</feature>
<protein>
    <submittedName>
        <fullName evidence="2">WG containing repeat-containing protein</fullName>
    </submittedName>
</protein>
<feature type="compositionally biased region" description="Low complexity" evidence="1">
    <location>
        <begin position="179"/>
        <end position="197"/>
    </location>
</feature>
<feature type="compositionally biased region" description="Basic and acidic residues" evidence="1">
    <location>
        <begin position="379"/>
        <end position="388"/>
    </location>
</feature>
<feature type="compositionally biased region" description="Pro residues" evidence="1">
    <location>
        <begin position="757"/>
        <end position="767"/>
    </location>
</feature>
<evidence type="ECO:0000256" key="1">
    <source>
        <dbReference type="SAM" id="MobiDB-lite"/>
    </source>
</evidence>
<feature type="compositionally biased region" description="Low complexity" evidence="1">
    <location>
        <begin position="978"/>
        <end position="1009"/>
    </location>
</feature>
<dbReference type="InterPro" id="IPR011990">
    <property type="entry name" value="TPR-like_helical_dom_sf"/>
</dbReference>
<feature type="compositionally biased region" description="Low complexity" evidence="1">
    <location>
        <begin position="747"/>
        <end position="756"/>
    </location>
</feature>
<dbReference type="RefSeq" id="WP_245675342.1">
    <property type="nucleotide sequence ID" value="NZ_FMDN01000002.1"/>
</dbReference>
<feature type="compositionally biased region" description="Basic and acidic residues" evidence="1">
    <location>
        <begin position="334"/>
        <end position="347"/>
    </location>
</feature>
<proteinExistence type="predicted"/>
<dbReference type="EMBL" id="FMDN01000002">
    <property type="protein sequence ID" value="SCG38533.1"/>
    <property type="molecule type" value="Genomic_DNA"/>
</dbReference>
<feature type="compositionally biased region" description="Basic and acidic residues" evidence="1">
    <location>
        <begin position="107"/>
        <end position="160"/>
    </location>
</feature>
<feature type="compositionally biased region" description="Basic and acidic residues" evidence="1">
    <location>
        <begin position="74"/>
        <end position="99"/>
    </location>
</feature>
<sequence length="1442" mass="152057">MSSGYRWNDPAEPSWVVEPTTEWHPQFPGQRYPGDIGSRHVPPPARGRAAAIGRAEVPPLAPTRPDGTYLGRSWADHDEDLSRWTGHPVDDERPEDEPYRPPAGERVWVRERRQPEPDRHAGRRPDQQRPGPAERSREAAWHPDRSAPDRGAPDRYDGRPQRPAAGVTPVSPGPRPEPVRGGEPGWLPEPGEALPPHHGGHDRRRDTREPGPGDHRGRTDREIPGRYREHDERRRREYDDRPPAPRGYDDRRPPGYDDGHRLPPRPDERWQRGYDDQRRNDPHPQPDGYRRPDERPYLDERRRSEERGPWRESSARAEAYPDRRPREAAPPAEAYREPWPRDRDAGHRPGTARPEYARQPEPRPDQRRPVEPPPGTDPRPGRHDDRPAARGQVPGAAGPVPPTRPGHGPTAPGRPISPAPISPAPISGAPVSGPPVPGVPVAGPGIARPATDGPATARPTSGAPGRPVTWSTADGPGVPRPTSGAPARPDQARPTPERSVARPTPDVDRPTSGAPVDRSADARPVSGGPGGEPGPQSAARAADGPALEITPERPRRYVPPSPAPDPVAPPPRTTVPNSAEAWFRPAKPVPPSSSEDAPATGAPVGRDGSSGVPAARPTPTDGAAGIARPTPTGPASQPTGYAPAATPDASPSGAASPQSGRVSGSDQPVSAPPVTPDPPATPVRPVSTPPSVSAPAGADGARSSAVRPTPPTDAAPRDPVDPGPVPVVWPATTPPVVPVADPQENQVAAPVDARPVSAPPAPVPSPVAPGAAPRPAVPADTAEDAGPTPAAPVPPVVGRPVSGPPLAARPVSAPPVPVSAPPTQLSAPAAQVSAPPVVGVGARPAADPVARRPGAASDEAATTADEASRPVSAPTAPEGSDPSAAPTPVADGPTDQHDPGPTVTAGHRPEPVEDTATRADSAQPEPDDETRAADLPAVPASVPPAGPASEPTVQDTRPADEPDPHPATPTDQPPDGPAPQATTAPAATAPDTAPSAPKAAPPATATVAQGDPEQVLAGYRWRLDQDTLCEVVDDPDELRTLRRRLTEKLGVSLDNRARARLLSLRAVVSRVVDDLDDALADGRLALTYAEATGELRRTALARARLAEVLRRKGEHAEADRLFAEANSTELPDRLRAALHEHAGRSCYDQGRLMEACEHFERALDLRRADDPELTERIRISLDAVHARAAARGGFGPYPRTREEVLRGHRSPVPTFDGGLGLWGYADTDGELVIGYTYAEAQPFSEGKAWVRRPDAPGWELVDETGAILLAPAYPGVRAFSDGLAWVSRGGDADWTAIEPDGTEVTHGGFEEVRPFRGGVAAVRRGGWGAVNRDGRMVVPPRYHGFRTVLADGRQVDGFTDEGLAVVEVGGLRGVVNRAGKVLVAPAHPALVIHPVAFLATDGTGRWGALDRDGGSLIDPVHPGRDAVLAEIDLLLADAHPVL</sequence>
<dbReference type="InterPro" id="IPR032774">
    <property type="entry name" value="WG_beta_rep"/>
</dbReference>
<feature type="compositionally biased region" description="Low complexity" evidence="1">
    <location>
        <begin position="827"/>
        <end position="865"/>
    </location>
</feature>
<dbReference type="PANTHER" id="PTHR37841">
    <property type="entry name" value="GLR2918 PROTEIN"/>
    <property type="match status" value="1"/>
</dbReference>
<accession>A0A1C5GXU7</accession>
<dbReference type="STRING" id="47864.GA0070560_102279"/>
<feature type="compositionally biased region" description="Low complexity" evidence="1">
    <location>
        <begin position="798"/>
        <end position="811"/>
    </location>
</feature>
<feature type="compositionally biased region" description="Low complexity" evidence="1">
    <location>
        <begin position="439"/>
        <end position="450"/>
    </location>
</feature>
<dbReference type="Pfam" id="PF14903">
    <property type="entry name" value="WG_beta_rep"/>
    <property type="match status" value="4"/>
</dbReference>
<dbReference type="Proteomes" id="UP000199408">
    <property type="component" value="Unassembled WGS sequence"/>
</dbReference>
<feature type="region of interest" description="Disordered" evidence="1">
    <location>
        <begin position="18"/>
        <end position="1011"/>
    </location>
</feature>
<feature type="compositionally biased region" description="Basic and acidic residues" evidence="1">
    <location>
        <begin position="495"/>
        <end position="509"/>
    </location>
</feature>
<gene>
    <name evidence="2" type="ORF">GA0070560_102279</name>
</gene>
<feature type="compositionally biased region" description="Low complexity" evidence="1">
    <location>
        <begin position="46"/>
        <end position="55"/>
    </location>
</feature>
<feature type="compositionally biased region" description="Pro residues" evidence="1">
    <location>
        <begin position="721"/>
        <end position="737"/>
    </location>
</feature>
<keyword evidence="3" id="KW-1185">Reference proteome</keyword>
<feature type="compositionally biased region" description="Low complexity" evidence="1">
    <location>
        <begin position="642"/>
        <end position="659"/>
    </location>
</feature>
<reference evidence="3" key="1">
    <citation type="submission" date="2016-06" db="EMBL/GenBank/DDBJ databases">
        <authorList>
            <person name="Varghese N."/>
        </authorList>
    </citation>
    <scope>NUCLEOTIDE SEQUENCE [LARGE SCALE GENOMIC DNA]</scope>
    <source>
        <strain evidence="3">DSM 43171</strain>
    </source>
</reference>
<feature type="compositionally biased region" description="Basic and acidic residues" evidence="1">
    <location>
        <begin position="907"/>
        <end position="917"/>
    </location>
</feature>
<feature type="compositionally biased region" description="Basic and acidic residues" evidence="1">
    <location>
        <begin position="203"/>
        <end position="327"/>
    </location>
</feature>
<feature type="compositionally biased region" description="Pro residues" evidence="1">
    <location>
        <begin position="670"/>
        <end position="682"/>
    </location>
</feature>
<dbReference type="PANTHER" id="PTHR37841:SF1">
    <property type="entry name" value="DUF3298 DOMAIN-CONTAINING PROTEIN"/>
    <property type="match status" value="1"/>
</dbReference>
<evidence type="ECO:0000313" key="3">
    <source>
        <dbReference type="Proteomes" id="UP000199408"/>
    </source>
</evidence>
<feature type="compositionally biased region" description="Pro residues" evidence="1">
    <location>
        <begin position="557"/>
        <end position="573"/>
    </location>
</feature>
<dbReference type="SUPFAM" id="SSF48452">
    <property type="entry name" value="TPR-like"/>
    <property type="match status" value="1"/>
</dbReference>
<feature type="compositionally biased region" description="Basic and acidic residues" evidence="1">
    <location>
        <begin position="355"/>
        <end position="370"/>
    </location>
</feature>
<dbReference type="Gene3D" id="1.25.40.10">
    <property type="entry name" value="Tetratricopeptide repeat domain"/>
    <property type="match status" value="1"/>
</dbReference>
<feature type="compositionally biased region" description="Low complexity" evidence="1">
    <location>
        <begin position="389"/>
        <end position="398"/>
    </location>
</feature>
<organism evidence="2 3">
    <name type="scientific">Micromonospora halophytica</name>
    <dbReference type="NCBI Taxonomy" id="47864"/>
    <lineage>
        <taxon>Bacteria</taxon>
        <taxon>Bacillati</taxon>
        <taxon>Actinomycetota</taxon>
        <taxon>Actinomycetes</taxon>
        <taxon>Micromonosporales</taxon>
        <taxon>Micromonosporaceae</taxon>
        <taxon>Micromonospora</taxon>
    </lineage>
</organism>
<feature type="compositionally biased region" description="Low complexity" evidence="1">
    <location>
        <begin position="768"/>
        <end position="788"/>
    </location>
</feature>